<evidence type="ECO:0000256" key="1">
    <source>
        <dbReference type="ARBA" id="ARBA00004861"/>
    </source>
</evidence>
<dbReference type="FunFam" id="3.20.20.70:FF:000015">
    <property type="entry name" value="Orotidine 5'-phosphate decarboxylase"/>
    <property type="match status" value="1"/>
</dbReference>
<keyword evidence="13" id="KW-1133">Transmembrane helix</keyword>
<keyword evidence="11 20" id="KW-0210">Decarboxylase</keyword>
<evidence type="ECO:0000256" key="12">
    <source>
        <dbReference type="ARBA" id="ARBA00022975"/>
    </source>
</evidence>
<dbReference type="GO" id="GO:0005829">
    <property type="term" value="C:cytosol"/>
    <property type="evidence" value="ECO:0007669"/>
    <property type="project" value="TreeGrafter"/>
</dbReference>
<dbReference type="STRING" id="1245745.A0A0A2VDU6"/>
<dbReference type="InterPro" id="IPR018089">
    <property type="entry name" value="OMPdecase_AS"/>
</dbReference>
<evidence type="ECO:0000256" key="8">
    <source>
        <dbReference type="ARBA" id="ARBA00022692"/>
    </source>
</evidence>
<dbReference type="GO" id="GO:0006207">
    <property type="term" value="P:'de novo' pyrimidine nucleobase biosynthetic process"/>
    <property type="evidence" value="ECO:0007669"/>
    <property type="project" value="InterPro"/>
</dbReference>
<dbReference type="Proteomes" id="UP000030106">
    <property type="component" value="Unassembled WGS sequence"/>
</dbReference>
<dbReference type="NCBIfam" id="TIGR01740">
    <property type="entry name" value="pyrF"/>
    <property type="match status" value="1"/>
</dbReference>
<dbReference type="SUPFAM" id="SSF48452">
    <property type="entry name" value="TPR-like"/>
    <property type="match status" value="2"/>
</dbReference>
<feature type="binding site" evidence="18">
    <location>
        <position position="388"/>
    </location>
    <ligand>
        <name>substrate</name>
    </ligand>
</feature>
<comment type="pathway">
    <text evidence="1 20">Pyrimidine metabolism; UMP biosynthesis via de novo pathway; UMP from orotate: step 2/2.</text>
</comment>
<dbReference type="Pfam" id="PF14559">
    <property type="entry name" value="TPR_19"/>
    <property type="match status" value="1"/>
</dbReference>
<dbReference type="InterPro" id="IPR014732">
    <property type="entry name" value="OMPdecase"/>
</dbReference>
<dbReference type="NCBIfam" id="NF008756">
    <property type="entry name" value="PRK11788.1-4"/>
    <property type="match status" value="1"/>
</dbReference>
<dbReference type="InterPro" id="IPR013785">
    <property type="entry name" value="Aldolase_TIM"/>
</dbReference>
<evidence type="ECO:0000256" key="7">
    <source>
        <dbReference type="ARBA" id="ARBA00022519"/>
    </source>
</evidence>
<keyword evidence="8" id="KW-0812">Transmembrane</keyword>
<evidence type="ECO:0000256" key="2">
    <source>
        <dbReference type="ARBA" id="ARBA00011018"/>
    </source>
</evidence>
<sequence length="611" mass="68165">MGRRSALQDKQQEASRLSRDYVAGVNFLLANQQDKAVDLFLDMLKEDTGTVEAHLTLGNLFRQRGEVDRAIRIHQSLMESASLNYDQRLLAVQQLGKDYMAAGLYDRAEDMFSQLIDETDFRISALQQLLQIYQATSDWQKAIDVAERLVKLGKDKQRVEIAHFYCELALQNIGNDDTDKAMSLLKKGAAADKNCARVSIMMGRIFMEKGEYAKAVDSLKRVIEQDSELVSETLEMLQVCYQQLGKPEEWEAFLRRCVEENSGAVAELMLASILEQQEGAETAQLYINRQLQRHPTMRVFHRLMDYHLHEAEEGRAKESLMVLRDMVGEQIRTKPRYRCQKCGFTAYTMYWHCPSCRAWSTSEGFAMNSTASSSSRVVTESPIVVALDYDNRDSALAFVDRIDPRDCRLKVGKEMFTLFGPQLVGDLHQRGFDVFLDLKFHDIPNTTARAVAAAAEMGVWMVNVHATGGARMMSAAREALLPFGKDAPLLIAVTVLTSMEASDLVDLGITASPAEHAERLATLTKACGLDGVVCSAQEAVRFKAALGREFKLITPGIRPVGSDAGDQRRIMTPQQAQQAGVDFMVIGRPITQSADPAQTLRDIRASLVQGA</sequence>
<dbReference type="Gene3D" id="1.25.40.10">
    <property type="entry name" value="Tetratricopeptide repeat domain"/>
    <property type="match status" value="1"/>
</dbReference>
<dbReference type="HOGENOM" id="CLU_446863_0_0_1"/>
<dbReference type="FunFam" id="1.25.40.10:FF:000033">
    <property type="entry name" value="Lipopolysaccharide assembly protein B"/>
    <property type="match status" value="1"/>
</dbReference>
<protein>
    <recommendedName>
        <fullName evidence="5 20">Orotidine 5'-phosphate decarboxylase</fullName>
        <ecNumber evidence="4 20">4.1.1.23</ecNumber>
    </recommendedName>
</protein>
<feature type="active site" description="For OMPdecase activity" evidence="17">
    <location>
        <position position="439"/>
    </location>
</feature>
<evidence type="ECO:0000256" key="9">
    <source>
        <dbReference type="ARBA" id="ARBA00022723"/>
    </source>
</evidence>
<dbReference type="InterPro" id="IPR011990">
    <property type="entry name" value="TPR-like_helical_dom_sf"/>
</dbReference>
<dbReference type="EC" id="4.1.1.23" evidence="4 20"/>
<dbReference type="Pfam" id="PF00215">
    <property type="entry name" value="OMPdecase"/>
    <property type="match status" value="1"/>
</dbReference>
<evidence type="ECO:0000256" key="4">
    <source>
        <dbReference type="ARBA" id="ARBA00012321"/>
    </source>
</evidence>
<evidence type="ECO:0000256" key="11">
    <source>
        <dbReference type="ARBA" id="ARBA00022793"/>
    </source>
</evidence>
<evidence type="ECO:0000256" key="19">
    <source>
        <dbReference type="PROSITE-ProRule" id="PRU00339"/>
    </source>
</evidence>
<comment type="similarity">
    <text evidence="2 20">Belongs to the OMP decarboxylase family.</text>
</comment>
<evidence type="ECO:0000259" key="21">
    <source>
        <dbReference type="SMART" id="SM00934"/>
    </source>
</evidence>
<dbReference type="AlphaFoldDB" id="A0A0A2VDU6"/>
<evidence type="ECO:0000256" key="6">
    <source>
        <dbReference type="ARBA" id="ARBA00022475"/>
    </source>
</evidence>
<feature type="domain" description="Orotidine 5'-phosphate decarboxylase" evidence="21">
    <location>
        <begin position="382"/>
        <end position="603"/>
    </location>
</feature>
<dbReference type="CDD" id="cd04725">
    <property type="entry name" value="OMP_decarboxylase_like"/>
    <property type="match status" value="1"/>
</dbReference>
<dbReference type="HAMAP" id="MF_00994">
    <property type="entry name" value="LPS_assembly_LapB"/>
    <property type="match status" value="1"/>
</dbReference>
<evidence type="ECO:0000256" key="14">
    <source>
        <dbReference type="ARBA" id="ARBA00023004"/>
    </source>
</evidence>
<keyword evidence="14" id="KW-0408">Iron</keyword>
<dbReference type="NCBIfam" id="NF008757">
    <property type="entry name" value="PRK11788.1-5"/>
    <property type="match status" value="1"/>
</dbReference>
<evidence type="ECO:0000256" key="18">
    <source>
        <dbReference type="PIRSR" id="PIRSR614732-2"/>
    </source>
</evidence>
<keyword evidence="10" id="KW-0677">Repeat</keyword>
<dbReference type="InterPro" id="IPR041166">
    <property type="entry name" value="Rubredoxin_2"/>
</dbReference>
<keyword evidence="7" id="KW-0997">Cell inner membrane</keyword>
<dbReference type="InterPro" id="IPR047596">
    <property type="entry name" value="OMPdecase_bac"/>
</dbReference>
<keyword evidence="19" id="KW-0802">TPR repeat</keyword>
<feature type="binding site" evidence="18">
    <location>
        <position position="587"/>
    </location>
    <ligand>
        <name>substrate</name>
    </ligand>
</feature>
<dbReference type="PROSITE" id="PS50005">
    <property type="entry name" value="TPR"/>
    <property type="match status" value="1"/>
</dbReference>
<feature type="active site" description="For OMPdecase activity" evidence="17">
    <location>
        <position position="442"/>
    </location>
</feature>
<feature type="binding site" evidence="18">
    <location>
        <position position="410"/>
    </location>
    <ligand>
        <name>substrate</name>
    </ligand>
</feature>
<dbReference type="Pfam" id="PF18073">
    <property type="entry name" value="Zn_ribbon_LapB"/>
    <property type="match status" value="1"/>
</dbReference>
<dbReference type="EMBL" id="ANFO01000878">
    <property type="protein sequence ID" value="KGQ06071.1"/>
    <property type="molecule type" value="Genomic_DNA"/>
</dbReference>
<evidence type="ECO:0000256" key="10">
    <source>
        <dbReference type="ARBA" id="ARBA00022737"/>
    </source>
</evidence>
<evidence type="ECO:0000256" key="13">
    <source>
        <dbReference type="ARBA" id="ARBA00022989"/>
    </source>
</evidence>
<gene>
    <name evidence="22" type="ORF">BBAD15_g8625</name>
</gene>
<keyword evidence="9" id="KW-0479">Metal-binding</keyword>
<proteinExistence type="inferred from homology"/>
<feature type="binding site" evidence="18">
    <location>
        <position position="567"/>
    </location>
    <ligand>
        <name>substrate</name>
    </ligand>
</feature>
<comment type="subunit">
    <text evidence="3">Homodimer.</text>
</comment>
<dbReference type="GO" id="GO:0008653">
    <property type="term" value="P:lipopolysaccharide metabolic process"/>
    <property type="evidence" value="ECO:0007669"/>
    <property type="project" value="InterPro"/>
</dbReference>
<keyword evidence="16 20" id="KW-0456">Lyase</keyword>
<dbReference type="NCBIfam" id="NF001273">
    <property type="entry name" value="PRK00230.1"/>
    <property type="match status" value="1"/>
</dbReference>
<comment type="caution">
    <text evidence="22">The sequence shown here is derived from an EMBL/GenBank/DDBJ whole genome shotgun (WGS) entry which is preliminary data.</text>
</comment>
<evidence type="ECO:0000256" key="17">
    <source>
        <dbReference type="PIRSR" id="PIRSR614732-1"/>
    </source>
</evidence>
<dbReference type="Pfam" id="PF13176">
    <property type="entry name" value="TPR_7"/>
    <property type="match status" value="1"/>
</dbReference>
<keyword evidence="15" id="KW-0472">Membrane</keyword>
<evidence type="ECO:0000256" key="16">
    <source>
        <dbReference type="ARBA" id="ARBA00023239"/>
    </source>
</evidence>
<feature type="binding site" evidence="18">
    <location>
        <position position="497"/>
    </location>
    <ligand>
        <name>substrate</name>
    </ligand>
</feature>
<dbReference type="InterPro" id="IPR011060">
    <property type="entry name" value="RibuloseP-bd_barrel"/>
</dbReference>
<feature type="binding site" evidence="18">
    <location>
        <position position="558"/>
    </location>
    <ligand>
        <name>substrate</name>
    </ligand>
</feature>
<dbReference type="InterPro" id="IPR030865">
    <property type="entry name" value="LapB"/>
</dbReference>
<evidence type="ECO:0000313" key="23">
    <source>
        <dbReference type="Proteomes" id="UP000030106"/>
    </source>
</evidence>
<feature type="active site" description="For OMPdecase activity" evidence="17">
    <location>
        <position position="437"/>
    </location>
</feature>
<evidence type="ECO:0000256" key="15">
    <source>
        <dbReference type="ARBA" id="ARBA00023136"/>
    </source>
</evidence>
<dbReference type="GO" id="GO:0046872">
    <property type="term" value="F:metal ion binding"/>
    <property type="evidence" value="ECO:0007669"/>
    <property type="project" value="UniProtKB-KW"/>
</dbReference>
<dbReference type="Gene3D" id="3.20.20.70">
    <property type="entry name" value="Aldolase class I"/>
    <property type="match status" value="1"/>
</dbReference>
<dbReference type="SUPFAM" id="SSF51366">
    <property type="entry name" value="Ribulose-phoshate binding barrel"/>
    <property type="match status" value="1"/>
</dbReference>
<keyword evidence="6" id="KW-1003">Cell membrane</keyword>
<reference evidence="22 23" key="1">
    <citation type="submission" date="2012-10" db="EMBL/GenBank/DDBJ databases">
        <title>Genome sequencing and analysis of entomopathogenic fungi Beauveria bassiana D1-5.</title>
        <authorList>
            <person name="Li Q."/>
            <person name="Wang L."/>
            <person name="Zhang Z."/>
            <person name="Wang Q."/>
            <person name="Ren J."/>
            <person name="Wang M."/>
            <person name="Xu W."/>
            <person name="Wang J."/>
            <person name="Lu Y."/>
            <person name="Du Q."/>
            <person name="Sun Z."/>
        </authorList>
    </citation>
    <scope>NUCLEOTIDE SEQUENCE [LARGE SCALE GENOMIC DNA]</scope>
    <source>
        <strain evidence="22 23">D1-5</strain>
    </source>
</reference>
<dbReference type="PANTHER" id="PTHR32119">
    <property type="entry name" value="OROTIDINE 5'-PHOSPHATE DECARBOXYLASE"/>
    <property type="match status" value="1"/>
</dbReference>
<dbReference type="InterPro" id="IPR001754">
    <property type="entry name" value="OMPdeCOase_dom"/>
</dbReference>
<evidence type="ECO:0000256" key="5">
    <source>
        <dbReference type="ARBA" id="ARBA00021923"/>
    </source>
</evidence>
<organism evidence="22 23">
    <name type="scientific">Beauveria bassiana D1-5</name>
    <dbReference type="NCBI Taxonomy" id="1245745"/>
    <lineage>
        <taxon>Eukaryota</taxon>
        <taxon>Fungi</taxon>
        <taxon>Dikarya</taxon>
        <taxon>Ascomycota</taxon>
        <taxon>Pezizomycotina</taxon>
        <taxon>Sordariomycetes</taxon>
        <taxon>Hypocreomycetidae</taxon>
        <taxon>Hypocreales</taxon>
        <taxon>Cordycipitaceae</taxon>
        <taxon>Beauveria</taxon>
    </lineage>
</organism>
<feature type="repeat" description="TPR" evidence="19">
    <location>
        <begin position="196"/>
        <end position="229"/>
    </location>
</feature>
<dbReference type="PANTHER" id="PTHR32119:SF2">
    <property type="entry name" value="OROTIDINE 5'-PHOSPHATE DECARBOXYLASE"/>
    <property type="match status" value="1"/>
</dbReference>
<keyword evidence="12 20" id="KW-0665">Pyrimidine biosynthesis</keyword>
<accession>A0A0A2VDU6</accession>
<dbReference type="UniPathway" id="UPA00070">
    <property type="reaction ID" value="UER00120"/>
</dbReference>
<dbReference type="NCBIfam" id="NF008753">
    <property type="entry name" value="PRK11788.1-1"/>
    <property type="match status" value="1"/>
</dbReference>
<dbReference type="HAMAP" id="MF_01200_B">
    <property type="entry name" value="OMPdecase_type1_B"/>
    <property type="match status" value="1"/>
</dbReference>
<name>A0A0A2VDU6_BEABA</name>
<dbReference type="GO" id="GO:0004590">
    <property type="term" value="F:orotidine-5'-phosphate decarboxylase activity"/>
    <property type="evidence" value="ECO:0007669"/>
    <property type="project" value="UniProtKB-EC"/>
</dbReference>
<dbReference type="Pfam" id="PF13181">
    <property type="entry name" value="TPR_8"/>
    <property type="match status" value="1"/>
</dbReference>
<dbReference type="SMART" id="SM00028">
    <property type="entry name" value="TPR"/>
    <property type="match status" value="5"/>
</dbReference>
<evidence type="ECO:0000313" key="22">
    <source>
        <dbReference type="EMBL" id="KGQ06071.1"/>
    </source>
</evidence>
<dbReference type="GO" id="GO:0044205">
    <property type="term" value="P:'de novo' UMP biosynthetic process"/>
    <property type="evidence" value="ECO:0007669"/>
    <property type="project" value="UniProtKB-UniPathway"/>
</dbReference>
<comment type="catalytic activity">
    <reaction evidence="20">
        <text>orotidine 5'-phosphate + H(+) = UMP + CO2</text>
        <dbReference type="Rhea" id="RHEA:11596"/>
        <dbReference type="ChEBI" id="CHEBI:15378"/>
        <dbReference type="ChEBI" id="CHEBI:16526"/>
        <dbReference type="ChEBI" id="CHEBI:57538"/>
        <dbReference type="ChEBI" id="CHEBI:57865"/>
        <dbReference type="EC" id="4.1.1.23"/>
    </reaction>
</comment>
<dbReference type="SMART" id="SM00934">
    <property type="entry name" value="OMPdecase"/>
    <property type="match status" value="1"/>
</dbReference>
<dbReference type="PROSITE" id="PS00156">
    <property type="entry name" value="OMPDECASE"/>
    <property type="match status" value="1"/>
</dbReference>
<evidence type="ECO:0000256" key="20">
    <source>
        <dbReference type="RuleBase" id="RU000512"/>
    </source>
</evidence>
<feature type="binding site" evidence="18">
    <location>
        <position position="588"/>
    </location>
    <ligand>
        <name>substrate</name>
    </ligand>
</feature>
<dbReference type="InterPro" id="IPR019734">
    <property type="entry name" value="TPR_rpt"/>
</dbReference>
<evidence type="ECO:0000256" key="3">
    <source>
        <dbReference type="ARBA" id="ARBA00011738"/>
    </source>
</evidence>